<dbReference type="PRINTS" id="PR01210">
    <property type="entry name" value="GGTRANSPTASE"/>
</dbReference>
<dbReference type="PANTHER" id="PTHR43881">
    <property type="entry name" value="GAMMA-GLUTAMYLTRANSPEPTIDASE (AFU_ORTHOLOGUE AFUA_4G13580)"/>
    <property type="match status" value="1"/>
</dbReference>
<reference evidence="1" key="1">
    <citation type="submission" date="2018-05" db="EMBL/GenBank/DDBJ databases">
        <authorList>
            <person name="Lanie J.A."/>
            <person name="Ng W.-L."/>
            <person name="Kazmierczak K.M."/>
            <person name="Andrzejewski T.M."/>
            <person name="Davidsen T.M."/>
            <person name="Wayne K.J."/>
            <person name="Tettelin H."/>
            <person name="Glass J.I."/>
            <person name="Rusch D."/>
            <person name="Podicherti R."/>
            <person name="Tsui H.-C.T."/>
            <person name="Winkler M.E."/>
        </authorList>
    </citation>
    <scope>NUCLEOTIDE SEQUENCE</scope>
</reference>
<dbReference type="InterPro" id="IPR052896">
    <property type="entry name" value="GGT-like_enzyme"/>
</dbReference>
<evidence type="ECO:0000313" key="1">
    <source>
        <dbReference type="EMBL" id="SVB20200.1"/>
    </source>
</evidence>
<proteinExistence type="predicted"/>
<dbReference type="AlphaFoldDB" id="A0A382C2B1"/>
<dbReference type="InterPro" id="IPR029055">
    <property type="entry name" value="Ntn_hydrolases_N"/>
</dbReference>
<evidence type="ECO:0008006" key="2">
    <source>
        <dbReference type="Google" id="ProtNLM"/>
    </source>
</evidence>
<name>A0A382C2B1_9ZZZZ</name>
<protein>
    <recommendedName>
        <fullName evidence="2">Gamma-glutamyltransferase</fullName>
    </recommendedName>
</protein>
<dbReference type="SUPFAM" id="SSF56235">
    <property type="entry name" value="N-terminal nucleophile aminohydrolases (Ntn hydrolases)"/>
    <property type="match status" value="1"/>
</dbReference>
<dbReference type="PANTHER" id="PTHR43881:SF1">
    <property type="entry name" value="GAMMA-GLUTAMYLTRANSPEPTIDASE (AFU_ORTHOLOGUE AFUA_4G13580)"/>
    <property type="match status" value="1"/>
</dbReference>
<dbReference type="EMBL" id="UINC01032478">
    <property type="protein sequence ID" value="SVB20200.1"/>
    <property type="molecule type" value="Genomic_DNA"/>
</dbReference>
<dbReference type="Gene3D" id="1.10.246.130">
    <property type="match status" value="1"/>
</dbReference>
<organism evidence="1">
    <name type="scientific">marine metagenome</name>
    <dbReference type="NCBI Taxonomy" id="408172"/>
    <lineage>
        <taxon>unclassified sequences</taxon>
        <taxon>metagenomes</taxon>
        <taxon>ecological metagenomes</taxon>
    </lineage>
</organism>
<accession>A0A382C2B1</accession>
<feature type="non-terminal residue" evidence="1">
    <location>
        <position position="296"/>
    </location>
</feature>
<dbReference type="Pfam" id="PF01019">
    <property type="entry name" value="G_glu_transpept"/>
    <property type="match status" value="1"/>
</dbReference>
<dbReference type="InterPro" id="IPR043138">
    <property type="entry name" value="GGT_lsub"/>
</dbReference>
<sequence>MEDNRRQKISLKPGREPVYSTRGVVCSISPQASSVGTSILSSGGNAFDAIVAMALVEGVTTSVGCGLGGEVFGLFYEAVPGKIWGMTASGKAPSRANRNWFTDRGYKSIPLTGPLSAAIPGEIDALQEITDKFGTMSFRDLIEPAITYAEDGFPISRFYSGAFKAMNDKLDIYESTSSIFTNEGLPFREGQIIRQPELSKTLKLVSENGAREFYEGDLAERILKSMLDDGGLYSLKDFRSHQTVWYDSPISTSYRGRDIVETSLPSQGFMVLEMLNILEAYDFNEMGLYSSELRHL</sequence>
<gene>
    <name evidence="1" type="ORF">METZ01_LOCUS173054</name>
</gene>